<dbReference type="SUPFAM" id="SSF56112">
    <property type="entry name" value="Protein kinase-like (PK-like)"/>
    <property type="match status" value="1"/>
</dbReference>
<organism evidence="2 3">
    <name type="scientific">Paraglomus brasilianum</name>
    <dbReference type="NCBI Taxonomy" id="144538"/>
    <lineage>
        <taxon>Eukaryota</taxon>
        <taxon>Fungi</taxon>
        <taxon>Fungi incertae sedis</taxon>
        <taxon>Mucoromycota</taxon>
        <taxon>Glomeromycotina</taxon>
        <taxon>Glomeromycetes</taxon>
        <taxon>Paraglomerales</taxon>
        <taxon>Paraglomeraceae</taxon>
        <taxon>Paraglomus</taxon>
    </lineage>
</organism>
<reference evidence="2" key="1">
    <citation type="submission" date="2021-06" db="EMBL/GenBank/DDBJ databases">
        <authorList>
            <person name="Kallberg Y."/>
            <person name="Tangrot J."/>
            <person name="Rosling A."/>
        </authorList>
    </citation>
    <scope>NUCLEOTIDE SEQUENCE</scope>
    <source>
        <strain evidence="2">BR232B</strain>
    </source>
</reference>
<dbReference type="EMBL" id="CAJVPI010001237">
    <property type="protein sequence ID" value="CAG8602316.1"/>
    <property type="molecule type" value="Genomic_DNA"/>
</dbReference>
<dbReference type="OrthoDB" id="2449758at2759"/>
<comment type="caution">
    <text evidence="2">The sequence shown here is derived from an EMBL/GenBank/DDBJ whole genome shotgun (WGS) entry which is preliminary data.</text>
</comment>
<evidence type="ECO:0000313" key="3">
    <source>
        <dbReference type="Proteomes" id="UP000789739"/>
    </source>
</evidence>
<dbReference type="InterPro" id="IPR001245">
    <property type="entry name" value="Ser-Thr/Tyr_kinase_cat_dom"/>
</dbReference>
<dbReference type="InterPro" id="IPR011009">
    <property type="entry name" value="Kinase-like_dom_sf"/>
</dbReference>
<name>A0A9N9GFD8_9GLOM</name>
<evidence type="ECO:0000313" key="2">
    <source>
        <dbReference type="EMBL" id="CAG8602316.1"/>
    </source>
</evidence>
<evidence type="ECO:0000259" key="1">
    <source>
        <dbReference type="Pfam" id="PF07714"/>
    </source>
</evidence>
<sequence>MEGKLEIGSTSSEPTLQGALYYHGYWSQDKRYDHNAHILCAEAGLAPQLLYVDAQHGFIMILMEYVHRHLLSSYSPAEIQGLSLDSCHRILADITAAINVLHQTNTVFGNLHPLNILVVDNGTHGIMIQDSSLAAAIGLLFNAAKVLAEQQTNINMTIELLFVYVPKQSHWNFTTDNN</sequence>
<gene>
    <name evidence="2" type="ORF">PBRASI_LOCUS7712</name>
</gene>
<dbReference type="Gene3D" id="1.10.510.10">
    <property type="entry name" value="Transferase(Phosphotransferase) domain 1"/>
    <property type="match status" value="1"/>
</dbReference>
<dbReference type="Proteomes" id="UP000789739">
    <property type="component" value="Unassembled WGS sequence"/>
</dbReference>
<protein>
    <submittedName>
        <fullName evidence="2">8408_t:CDS:1</fullName>
    </submittedName>
</protein>
<accession>A0A9N9GFD8</accession>
<dbReference type="AlphaFoldDB" id="A0A9N9GFD8"/>
<proteinExistence type="predicted"/>
<dbReference type="GO" id="GO:0004672">
    <property type="term" value="F:protein kinase activity"/>
    <property type="evidence" value="ECO:0007669"/>
    <property type="project" value="InterPro"/>
</dbReference>
<feature type="domain" description="Serine-threonine/tyrosine-protein kinase catalytic" evidence="1">
    <location>
        <begin position="51"/>
        <end position="137"/>
    </location>
</feature>
<keyword evidence="3" id="KW-1185">Reference proteome</keyword>
<dbReference type="Pfam" id="PF07714">
    <property type="entry name" value="PK_Tyr_Ser-Thr"/>
    <property type="match status" value="1"/>
</dbReference>